<name>A0A8S5LF05_9CAUD</name>
<dbReference type="EMBL" id="BK014705">
    <property type="protein sequence ID" value="DAD68628.1"/>
    <property type="molecule type" value="Genomic_DNA"/>
</dbReference>
<evidence type="ECO:0000313" key="1">
    <source>
        <dbReference type="EMBL" id="DAD68628.1"/>
    </source>
</evidence>
<sequence>MKVKVVVSFNDKMNGLINRPVNEVFECTKDRAKSLIDRGFVIEVEDNKNKAD</sequence>
<accession>A0A8S5LF05</accession>
<proteinExistence type="predicted"/>
<reference evidence="1" key="1">
    <citation type="journal article" date="2021" name="Proc. Natl. Acad. Sci. U.S.A.">
        <title>A Catalog of Tens of Thousands of Viruses from Human Metagenomes Reveals Hidden Associations with Chronic Diseases.</title>
        <authorList>
            <person name="Tisza M.J."/>
            <person name="Buck C.B."/>
        </authorList>
    </citation>
    <scope>NUCLEOTIDE SEQUENCE</scope>
    <source>
        <strain evidence="1">CtABi4</strain>
    </source>
</reference>
<organism evidence="1">
    <name type="scientific">Siphoviridae sp. ctABi4</name>
    <dbReference type="NCBI Taxonomy" id="2823566"/>
    <lineage>
        <taxon>Viruses</taxon>
        <taxon>Duplodnaviria</taxon>
        <taxon>Heunggongvirae</taxon>
        <taxon>Uroviricota</taxon>
        <taxon>Caudoviricetes</taxon>
    </lineage>
</organism>
<protein>
    <submittedName>
        <fullName evidence="1">Uncharacterized protein</fullName>
    </submittedName>
</protein>